<dbReference type="RefSeq" id="WP_345356980.1">
    <property type="nucleotide sequence ID" value="NZ_BAABHJ010000012.1"/>
</dbReference>
<evidence type="ECO:0000313" key="2">
    <source>
        <dbReference type="Proteomes" id="UP001500212"/>
    </source>
</evidence>
<evidence type="ECO:0000313" key="1">
    <source>
        <dbReference type="EMBL" id="GAA4610440.1"/>
    </source>
</evidence>
<gene>
    <name evidence="1" type="ORF">GCM10023195_42850</name>
</gene>
<proteinExistence type="predicted"/>
<comment type="caution">
    <text evidence="1">The sequence shown here is derived from an EMBL/GenBank/DDBJ whole genome shotgun (WGS) entry which is preliminary data.</text>
</comment>
<organism evidence="1 2">
    <name type="scientific">Actinoallomurus liliacearum</name>
    <dbReference type="NCBI Taxonomy" id="1080073"/>
    <lineage>
        <taxon>Bacteria</taxon>
        <taxon>Bacillati</taxon>
        <taxon>Actinomycetota</taxon>
        <taxon>Actinomycetes</taxon>
        <taxon>Streptosporangiales</taxon>
        <taxon>Thermomonosporaceae</taxon>
        <taxon>Actinoallomurus</taxon>
    </lineage>
</organism>
<accession>A0ABP8TPE4</accession>
<dbReference type="Proteomes" id="UP001500212">
    <property type="component" value="Unassembled WGS sequence"/>
</dbReference>
<name>A0ABP8TPE4_9ACTN</name>
<dbReference type="EMBL" id="BAABHJ010000012">
    <property type="protein sequence ID" value="GAA4610440.1"/>
    <property type="molecule type" value="Genomic_DNA"/>
</dbReference>
<protein>
    <submittedName>
        <fullName evidence="1">Uncharacterized protein</fullName>
    </submittedName>
</protein>
<keyword evidence="2" id="KW-1185">Reference proteome</keyword>
<reference evidence="2" key="1">
    <citation type="journal article" date="2019" name="Int. J. Syst. Evol. Microbiol.">
        <title>The Global Catalogue of Microorganisms (GCM) 10K type strain sequencing project: providing services to taxonomists for standard genome sequencing and annotation.</title>
        <authorList>
            <consortium name="The Broad Institute Genomics Platform"/>
            <consortium name="The Broad Institute Genome Sequencing Center for Infectious Disease"/>
            <person name="Wu L."/>
            <person name="Ma J."/>
        </authorList>
    </citation>
    <scope>NUCLEOTIDE SEQUENCE [LARGE SCALE GENOMIC DNA]</scope>
    <source>
        <strain evidence="2">JCM 17938</strain>
    </source>
</reference>
<sequence length="210" mass="23301">MIEEESGVAGLRDRVARDTAWIVMRRAPDERVKRIILHLFDLAVGGERGFGLPPSLKDDDFLIPLHTLFDEFHFLAQKMACVSTVELFEDYAAAEEAGLEPRSARSEDELLRVLEEHRHGGFDPRIAGVRLTAKALAVSLGERDVDPRDERTVAALAELITEVGTDGRPDAGTARPSWSEALTAGMALRRHARDHGTTVARRLRELMARA</sequence>